<dbReference type="SUPFAM" id="SSF81296">
    <property type="entry name" value="E set domains"/>
    <property type="match status" value="1"/>
</dbReference>
<dbReference type="InterPro" id="IPR013783">
    <property type="entry name" value="Ig-like_fold"/>
</dbReference>
<dbReference type="CDD" id="cd02860">
    <property type="entry name" value="E_set_Pullulanase"/>
    <property type="match status" value="1"/>
</dbReference>
<sequence length="724" mass="84967">MPTSLIPQFFQNNYRENLQAYYDRWDLVTLSAPKNFYHKGDAFNIFIEQEHTTYQAYILNIESYEGRDYVKLKVPRRLYNVRSRHYIIDKENNHIPIKAGSIVFQPDFDRFIYYSGNDLGYHYSKEETKFVLYAPLAISVSLVIYNPDTKEELQRVLMEDRNNGTYSVTLDGDCELIHYRYAVFSNDEETLTVDPYAFASNANSEFSCVIDKSKTDPAMEFPKVKKPIKNYTDAIIYELNVRDFTDSGFFVNRGKFLGLTEENLKDQQGNKIGLDYLIELGITHVQLLPIYDFQTINEMTYPKANEYNWGYDPVQFNVPEGSYALYPNNPYSRIFELKKMISKLHEKNIAVVMDVVFNHVYQTSNFSWQKIIPGYYFRFDQHGFFSNASGVGNDVASERLMVRKYIVDMCRYWITEFKLDGFRFDLMGLIDVETMNAITKMAHKINPNFIIYGEGWNMPTASLLPMAHMQHHQMLPKIGFFNDYFRNTIRGSHWDKNDTGYASGNFLVFNKASNAIMASLGINGFHSIFDEPWQSVNYIEVHDNQTFYDFIQEQLPTYNDDTLQKIALMGLAIVILSQGIPVIHAGQELFRTKFGEDNTYNKSISYNRFDWNKISEHYWDLNFIKRLISIRKTYSLFRLNTNADIQKYVKVERSKSGLTVYILENEVDSFLVLINNTSYNQDYFFTNGKMHVLTNNYHQYPEMDDEKITIRPFGFYVLHKPVKR</sequence>
<evidence type="ECO:0000256" key="1">
    <source>
        <dbReference type="ARBA" id="ARBA00008061"/>
    </source>
</evidence>
<accession>A0A269TL07</accession>
<dbReference type="Gene3D" id="2.60.40.2320">
    <property type="match status" value="1"/>
</dbReference>
<organism evidence="3 4">
    <name type="scientific">Mycoplasmopsis agassizii</name>
    <dbReference type="NCBI Taxonomy" id="33922"/>
    <lineage>
        <taxon>Bacteria</taxon>
        <taxon>Bacillati</taxon>
        <taxon>Mycoplasmatota</taxon>
        <taxon>Mycoplasmoidales</taxon>
        <taxon>Metamycoplasmataceae</taxon>
        <taxon>Mycoplasmopsis</taxon>
    </lineage>
</organism>
<dbReference type="GO" id="GO:0004553">
    <property type="term" value="F:hydrolase activity, hydrolyzing O-glycosyl compounds"/>
    <property type="evidence" value="ECO:0007669"/>
    <property type="project" value="InterPro"/>
</dbReference>
<evidence type="ECO:0000313" key="3">
    <source>
        <dbReference type="EMBL" id="PAK21628.1"/>
    </source>
</evidence>
<dbReference type="NCBIfam" id="TIGR02104">
    <property type="entry name" value="pulA_typeI"/>
    <property type="match status" value="1"/>
</dbReference>
<dbReference type="Proteomes" id="UP000216943">
    <property type="component" value="Unassembled WGS sequence"/>
</dbReference>
<reference evidence="4" key="1">
    <citation type="submission" date="2017-08" db="EMBL/GenBank/DDBJ databases">
        <authorList>
            <person name="Alvarez-Ponce D."/>
            <person name="Weitzman C.L."/>
            <person name="Tillett R.L."/>
            <person name="Sandmeier F.C."/>
            <person name="Tracy C.R."/>
        </authorList>
    </citation>
    <scope>NUCLEOTIDE SEQUENCE [LARGE SCALE GENOMIC DNA]</scope>
    <source>
        <strain evidence="4">723</strain>
    </source>
</reference>
<feature type="domain" description="Glycosyl hydrolase family 13 catalytic" evidence="2">
    <location>
        <begin position="238"/>
        <end position="631"/>
    </location>
</feature>
<evidence type="ECO:0000313" key="4">
    <source>
        <dbReference type="Proteomes" id="UP000216943"/>
    </source>
</evidence>
<name>A0A269TL07_9BACT</name>
<dbReference type="OrthoDB" id="9761875at2"/>
<proteinExistence type="inferred from homology"/>
<comment type="caution">
    <text evidence="3">The sequence shown here is derived from an EMBL/GenBank/DDBJ whole genome shotgun (WGS) entry which is preliminary data.</text>
</comment>
<dbReference type="SMART" id="SM00642">
    <property type="entry name" value="Aamy"/>
    <property type="match status" value="1"/>
</dbReference>
<dbReference type="InterPro" id="IPR017853">
    <property type="entry name" value="GH"/>
</dbReference>
<dbReference type="InterPro" id="IPR006047">
    <property type="entry name" value="GH13_cat_dom"/>
</dbReference>
<evidence type="ECO:0000259" key="2">
    <source>
        <dbReference type="SMART" id="SM00642"/>
    </source>
</evidence>
<dbReference type="Gene3D" id="2.60.40.10">
    <property type="entry name" value="Immunoglobulins"/>
    <property type="match status" value="1"/>
</dbReference>
<protein>
    <submittedName>
        <fullName evidence="3">Type I pullulanase</fullName>
    </submittedName>
</protein>
<dbReference type="Gene3D" id="3.20.20.80">
    <property type="entry name" value="Glycosidases"/>
    <property type="match status" value="1"/>
</dbReference>
<dbReference type="InterPro" id="IPR014756">
    <property type="entry name" value="Ig_E-set"/>
</dbReference>
<dbReference type="SUPFAM" id="SSF51445">
    <property type="entry name" value="(Trans)glycosidases"/>
    <property type="match status" value="1"/>
</dbReference>
<dbReference type="GO" id="GO:0005975">
    <property type="term" value="P:carbohydrate metabolic process"/>
    <property type="evidence" value="ECO:0007669"/>
    <property type="project" value="InterPro"/>
</dbReference>
<dbReference type="PANTHER" id="PTHR43002">
    <property type="entry name" value="GLYCOGEN DEBRANCHING ENZYME"/>
    <property type="match status" value="1"/>
</dbReference>
<dbReference type="AlphaFoldDB" id="A0A269TL07"/>
<dbReference type="InterPro" id="IPR004193">
    <property type="entry name" value="Glyco_hydro_13_N"/>
</dbReference>
<dbReference type="CDD" id="cd11341">
    <property type="entry name" value="AmyAc_Pullulanase_LD-like"/>
    <property type="match status" value="1"/>
</dbReference>
<comment type="similarity">
    <text evidence="1">Belongs to the glycosyl hydrolase 13 family.</text>
</comment>
<dbReference type="Pfam" id="PF02922">
    <property type="entry name" value="CBM_48"/>
    <property type="match status" value="1"/>
</dbReference>
<dbReference type="EMBL" id="NQNY01000002">
    <property type="protein sequence ID" value="PAK21628.1"/>
    <property type="molecule type" value="Genomic_DNA"/>
</dbReference>
<dbReference type="RefSeq" id="WP_095334484.1">
    <property type="nucleotide sequence ID" value="NZ_NQNY01000002.1"/>
</dbReference>
<gene>
    <name evidence="3" type="primary">pulA</name>
    <name evidence="3" type="ORF">CJJ23_00605</name>
</gene>
<dbReference type="Pfam" id="PF00128">
    <property type="entry name" value="Alpha-amylase"/>
    <property type="match status" value="2"/>
</dbReference>
<dbReference type="InterPro" id="IPR011840">
    <property type="entry name" value="PulA_typeI"/>
</dbReference>